<sequence>MPLLINPPQHYTTGASFSMLKGITLTENYICQQTA</sequence>
<protein>
    <submittedName>
        <fullName evidence="1">Uncharacterized protein</fullName>
    </submittedName>
</protein>
<keyword evidence="2" id="KW-1185">Reference proteome</keyword>
<proteinExistence type="predicted"/>
<dbReference type="EMBL" id="CP004345">
    <property type="protein sequence ID" value="AGG30241.1"/>
    <property type="molecule type" value="Genomic_DNA"/>
</dbReference>
<evidence type="ECO:0000313" key="1">
    <source>
        <dbReference type="EMBL" id="AGG30241.1"/>
    </source>
</evidence>
<reference evidence="1 2" key="1">
    <citation type="journal article" date="2012" name="BMC Genomics">
        <title>Whole-genome sequencing and identification of Morganella morganii KT pathogenicity-related genes.</title>
        <authorList>
            <person name="Chen Y.T."/>
            <person name="Peng H.L."/>
            <person name="Shia W.C."/>
            <person name="Hsu F.R."/>
            <person name="Ken C.F."/>
            <person name="Tsao Y.M."/>
            <person name="Chen C.H."/>
            <person name="Liu C.E."/>
            <person name="Hsieh M.F."/>
            <person name="Chen H.C."/>
            <person name="Tang C.Y."/>
            <person name="Ku T.H."/>
        </authorList>
    </citation>
    <scope>NUCLEOTIDE SEQUENCE [LARGE SCALE GENOMIC DNA]</scope>
    <source>
        <strain evidence="1 2">KT</strain>
    </source>
</reference>
<evidence type="ECO:0000313" key="2">
    <source>
        <dbReference type="Proteomes" id="UP000011834"/>
    </source>
</evidence>
<accession>M1SJW7</accession>
<dbReference type="AlphaFoldDB" id="M1SJW7"/>
<dbReference type="Proteomes" id="UP000011834">
    <property type="component" value="Chromosome"/>
</dbReference>
<name>M1SJW7_MORMO</name>
<gene>
    <name evidence="1" type="ORF">MU9_1195</name>
</gene>
<dbReference type="KEGG" id="mmk:MU9_1195"/>
<organism evidence="1 2">
    <name type="scientific">Morganella morganii subsp. morganii KT</name>
    <dbReference type="NCBI Taxonomy" id="1124991"/>
    <lineage>
        <taxon>Bacteria</taxon>
        <taxon>Pseudomonadati</taxon>
        <taxon>Pseudomonadota</taxon>
        <taxon>Gammaproteobacteria</taxon>
        <taxon>Enterobacterales</taxon>
        <taxon>Morganellaceae</taxon>
        <taxon>Morganella</taxon>
    </lineage>
</organism>
<dbReference type="HOGENOM" id="CLU_3365919_0_0_6"/>